<feature type="domain" description="Solute-binding protein family 3/N-terminal" evidence="4">
    <location>
        <begin position="71"/>
        <end position="300"/>
    </location>
</feature>
<dbReference type="GO" id="GO:0030288">
    <property type="term" value="C:outer membrane-bounded periplasmic space"/>
    <property type="evidence" value="ECO:0007669"/>
    <property type="project" value="TreeGrafter"/>
</dbReference>
<name>A0A087CSX4_9BIFI</name>
<evidence type="ECO:0000256" key="1">
    <source>
        <dbReference type="ARBA" id="ARBA00010333"/>
    </source>
</evidence>
<accession>A0A087CSX4</accession>
<dbReference type="InterPro" id="IPR051455">
    <property type="entry name" value="Bact_solute-bind_prot3"/>
</dbReference>
<dbReference type="PANTHER" id="PTHR30085:SF6">
    <property type="entry name" value="ABC TRANSPORTER GLUTAMINE-BINDING PROTEIN GLNH"/>
    <property type="match status" value="1"/>
</dbReference>
<dbReference type="Pfam" id="PF00497">
    <property type="entry name" value="SBP_bac_3"/>
    <property type="match status" value="1"/>
</dbReference>
<evidence type="ECO:0000313" key="5">
    <source>
        <dbReference type="EMBL" id="KFI86374.1"/>
    </source>
</evidence>
<reference evidence="5 6" key="1">
    <citation type="submission" date="2014-03" db="EMBL/GenBank/DDBJ databases">
        <title>Genomics of Bifidobacteria.</title>
        <authorList>
            <person name="Ventura M."/>
            <person name="Milani C."/>
            <person name="Lugli G.A."/>
        </authorList>
    </citation>
    <scope>NUCLEOTIDE SEQUENCE [LARGE SCALE GENOMIC DNA]</scope>
    <source>
        <strain evidence="5 6">DSM 23975</strain>
    </source>
</reference>
<comment type="similarity">
    <text evidence="1">Belongs to the bacterial solute-binding protein 3 family.</text>
</comment>
<dbReference type="GO" id="GO:0006865">
    <property type="term" value="P:amino acid transport"/>
    <property type="evidence" value="ECO:0007669"/>
    <property type="project" value="TreeGrafter"/>
</dbReference>
<sequence length="316" mass="32942">MLPSRRPVPCREDGDILGHGADRAGAAHSIRRSMRRHAIRAIAVASGMVALLSGCGQIQVTAVSGAPEGPTIAIGVAADEPGVSVWHDGTYEGFDVTVAKYVASRLGYANKQIVFKQVRPENRQSMLDSGQVDLVVASWAITDESRAAVDFAGPYLTTGVGLLVRADDRTTLSADGDSVGELGRRNICVVKGDETASMLLENHSDAVAQERDSYAQCVTALEAGSADAIASDQVVLAGLRQANGPQYSALLTDAGTVSYGIAVGKGNARLAGTIAQSLKDMVADGSWDDARSTLENQTMLAISRDGTPGAIVSDDE</sequence>
<dbReference type="AlphaFoldDB" id="A0A087CSX4"/>
<evidence type="ECO:0000313" key="6">
    <source>
        <dbReference type="Proteomes" id="UP000028984"/>
    </source>
</evidence>
<dbReference type="GO" id="GO:0005576">
    <property type="term" value="C:extracellular region"/>
    <property type="evidence" value="ECO:0007669"/>
    <property type="project" value="TreeGrafter"/>
</dbReference>
<keyword evidence="6" id="KW-1185">Reference proteome</keyword>
<dbReference type="SMART" id="SM00062">
    <property type="entry name" value="PBPb"/>
    <property type="match status" value="1"/>
</dbReference>
<dbReference type="InterPro" id="IPR001638">
    <property type="entry name" value="Solute-binding_3/MltF_N"/>
</dbReference>
<comment type="caution">
    <text evidence="5">The sequence shown here is derived from an EMBL/GenBank/DDBJ whole genome shotgun (WGS) entry which is preliminary data.</text>
</comment>
<organism evidence="5 6">
    <name type="scientific">Bifidobacterium reuteri DSM 23975</name>
    <dbReference type="NCBI Taxonomy" id="1437610"/>
    <lineage>
        <taxon>Bacteria</taxon>
        <taxon>Bacillati</taxon>
        <taxon>Actinomycetota</taxon>
        <taxon>Actinomycetes</taxon>
        <taxon>Bifidobacteriales</taxon>
        <taxon>Bifidobacteriaceae</taxon>
        <taxon>Bifidobacterium</taxon>
    </lineage>
</organism>
<dbReference type="Proteomes" id="UP000028984">
    <property type="component" value="Unassembled WGS sequence"/>
</dbReference>
<gene>
    <name evidence="5" type="ORF">BREU_1553</name>
</gene>
<keyword evidence="2" id="KW-0813">Transport</keyword>
<evidence type="ECO:0000256" key="2">
    <source>
        <dbReference type="ARBA" id="ARBA00022448"/>
    </source>
</evidence>
<dbReference type="EMBL" id="JGZK01000005">
    <property type="protein sequence ID" value="KFI86374.1"/>
    <property type="molecule type" value="Genomic_DNA"/>
</dbReference>
<dbReference type="STRING" id="1437610.BREU_1553"/>
<evidence type="ECO:0000259" key="4">
    <source>
        <dbReference type="SMART" id="SM00062"/>
    </source>
</evidence>
<dbReference type="SUPFAM" id="SSF53850">
    <property type="entry name" value="Periplasmic binding protein-like II"/>
    <property type="match status" value="1"/>
</dbReference>
<protein>
    <submittedName>
        <fullName evidence="5">Putative solute binding protein of ABC transporter system</fullName>
    </submittedName>
</protein>
<proteinExistence type="inferred from homology"/>
<dbReference type="PANTHER" id="PTHR30085">
    <property type="entry name" value="AMINO ACID ABC TRANSPORTER PERMEASE"/>
    <property type="match status" value="1"/>
</dbReference>
<dbReference type="Gene3D" id="3.40.190.10">
    <property type="entry name" value="Periplasmic binding protein-like II"/>
    <property type="match status" value="2"/>
</dbReference>
<keyword evidence="3" id="KW-0732">Signal</keyword>
<dbReference type="eggNOG" id="COG0834">
    <property type="taxonomic scope" value="Bacteria"/>
</dbReference>
<evidence type="ECO:0000256" key="3">
    <source>
        <dbReference type="ARBA" id="ARBA00022729"/>
    </source>
</evidence>